<evidence type="ECO:0008006" key="10">
    <source>
        <dbReference type="Google" id="ProtNLM"/>
    </source>
</evidence>
<accession>A0A8K1FP06</accession>
<evidence type="ECO:0000256" key="5">
    <source>
        <dbReference type="ARBA" id="ARBA00022989"/>
    </source>
</evidence>
<reference evidence="8" key="1">
    <citation type="submission" date="2019-03" db="EMBL/GenBank/DDBJ databases">
        <title>Long read genome sequence of the mycoparasitic Pythium oligandrum ATCC 38472 isolated from sugarbeet rhizosphere.</title>
        <authorList>
            <person name="Gaulin E."/>
        </authorList>
    </citation>
    <scope>NUCLEOTIDE SEQUENCE</scope>
    <source>
        <strain evidence="8">ATCC 38472_TT</strain>
    </source>
</reference>
<dbReference type="AlphaFoldDB" id="A0A8K1FP06"/>
<feature type="transmembrane region" description="Helical" evidence="7">
    <location>
        <begin position="333"/>
        <end position="350"/>
    </location>
</feature>
<keyword evidence="9" id="KW-1185">Reference proteome</keyword>
<evidence type="ECO:0000256" key="1">
    <source>
        <dbReference type="ARBA" id="ARBA00004141"/>
    </source>
</evidence>
<comment type="subcellular location">
    <subcellularLocation>
        <location evidence="1">Membrane</location>
        <topology evidence="1">Multi-pass membrane protein</topology>
    </subcellularLocation>
</comment>
<evidence type="ECO:0000256" key="3">
    <source>
        <dbReference type="ARBA" id="ARBA00022448"/>
    </source>
</evidence>
<dbReference type="Pfam" id="PF03092">
    <property type="entry name" value="BT1"/>
    <property type="match status" value="1"/>
</dbReference>
<feature type="transmembrane region" description="Helical" evidence="7">
    <location>
        <begin position="211"/>
        <end position="233"/>
    </location>
</feature>
<evidence type="ECO:0000256" key="2">
    <source>
        <dbReference type="ARBA" id="ARBA00007015"/>
    </source>
</evidence>
<gene>
    <name evidence="8" type="ORF">Poli38472_009325</name>
</gene>
<evidence type="ECO:0000256" key="6">
    <source>
        <dbReference type="ARBA" id="ARBA00023136"/>
    </source>
</evidence>
<evidence type="ECO:0000313" key="8">
    <source>
        <dbReference type="EMBL" id="TMW65158.1"/>
    </source>
</evidence>
<feature type="transmembrane region" description="Helical" evidence="7">
    <location>
        <begin position="371"/>
        <end position="391"/>
    </location>
</feature>
<dbReference type="InterPro" id="IPR036259">
    <property type="entry name" value="MFS_trans_sf"/>
</dbReference>
<dbReference type="EMBL" id="SPLM01000038">
    <property type="protein sequence ID" value="TMW65158.1"/>
    <property type="molecule type" value="Genomic_DNA"/>
</dbReference>
<dbReference type="InterPro" id="IPR039309">
    <property type="entry name" value="BT1"/>
</dbReference>
<keyword evidence="4 7" id="KW-0812">Transmembrane</keyword>
<feature type="transmembrane region" description="Helical" evidence="7">
    <location>
        <begin position="397"/>
        <end position="421"/>
    </location>
</feature>
<feature type="transmembrane region" description="Helical" evidence="7">
    <location>
        <begin position="285"/>
        <end position="307"/>
    </location>
</feature>
<keyword evidence="5 7" id="KW-1133">Transmembrane helix</keyword>
<comment type="similarity">
    <text evidence="2">Belongs to the major facilitator superfamily. Folate-biopterin transporter (TC 2.A.71) family.</text>
</comment>
<dbReference type="SUPFAM" id="SSF103473">
    <property type="entry name" value="MFS general substrate transporter"/>
    <property type="match status" value="1"/>
</dbReference>
<feature type="transmembrane region" description="Helical" evidence="7">
    <location>
        <begin position="176"/>
        <end position="199"/>
    </location>
</feature>
<evidence type="ECO:0000256" key="7">
    <source>
        <dbReference type="SAM" id="Phobius"/>
    </source>
</evidence>
<sequence length="589" mass="66696">MYSFSMDKTPQTTNEIVIRSQPGAFQPSSYHEPDDPMPSGPMHVDFAQFESPANVQHHGQGYVSTDEERRTGLDENHRFVAGEQFYNYEMYGSLRKGGLVKFFSWESFGLLVGTFSSALSYQCLQSITRPYMTSQLNLSSQENSAIQRIIELPMALSFFVGLVSDSFPIMGLRRKSYMVVGLVLNAISVIALACLSMHLESLDTMHPPQWVVILSIIMIALASFGCIITYVAVQTRTIELSQREPLRLRGSIIAEYLIFRRFVSLFGSAFSYVTQGGGNKPRIAFSTTMFLLAFICALPLPVILLYWREENYNLASTLKVRSKIFWKIMQQKAVWRVLMFVALFAFFLSIRFSDSSSAIRRWAGASNDNSTLVRTIQDVVVIITIGLWRAFFLNTNWIKFFCWAPIMQTLPGLLATILVAFDIERNRYLYRVLISFVEVAGGITTLNPIIPLTEIIQEGSEAATVGLTLTLQRLINVFVNTNSQGLFNGDNFFDYNEMKQDTHHVRWSVFWSILLNYGINLLALLGLFFLPVQKLDAQQLRMYGGFTKAASIFILIFASVLFMYNLTMNIMTFVPSFSCYQLVGGKGCE</sequence>
<feature type="transmembrane region" description="Helical" evidence="7">
    <location>
        <begin position="253"/>
        <end position="273"/>
    </location>
</feature>
<dbReference type="PANTHER" id="PTHR31585">
    <property type="entry name" value="FOLATE-BIOPTERIN TRANSPORTER 1, CHLOROPLASTIC"/>
    <property type="match status" value="1"/>
</dbReference>
<keyword evidence="3" id="KW-0813">Transport</keyword>
<organism evidence="8 9">
    <name type="scientific">Pythium oligandrum</name>
    <name type="common">Mycoparasitic fungus</name>
    <dbReference type="NCBI Taxonomy" id="41045"/>
    <lineage>
        <taxon>Eukaryota</taxon>
        <taxon>Sar</taxon>
        <taxon>Stramenopiles</taxon>
        <taxon>Oomycota</taxon>
        <taxon>Peronosporomycetes</taxon>
        <taxon>Pythiales</taxon>
        <taxon>Pythiaceae</taxon>
        <taxon>Pythium</taxon>
    </lineage>
</organism>
<dbReference type="GO" id="GO:0016020">
    <property type="term" value="C:membrane"/>
    <property type="evidence" value="ECO:0007669"/>
    <property type="project" value="UniProtKB-SubCell"/>
</dbReference>
<dbReference type="PANTHER" id="PTHR31585:SF5">
    <property type="entry name" value="RNA-BINDING S4 DOMAIN-CONTAINING PROTEIN"/>
    <property type="match status" value="1"/>
</dbReference>
<protein>
    <recommendedName>
        <fullName evidence="10">Transmembrane protein</fullName>
    </recommendedName>
</protein>
<feature type="transmembrane region" description="Helical" evidence="7">
    <location>
        <begin position="509"/>
        <end position="530"/>
    </location>
</feature>
<feature type="transmembrane region" description="Helical" evidence="7">
    <location>
        <begin position="542"/>
        <end position="564"/>
    </location>
</feature>
<evidence type="ECO:0000256" key="4">
    <source>
        <dbReference type="ARBA" id="ARBA00022692"/>
    </source>
</evidence>
<evidence type="ECO:0000313" key="9">
    <source>
        <dbReference type="Proteomes" id="UP000794436"/>
    </source>
</evidence>
<dbReference type="OrthoDB" id="163711at2759"/>
<name>A0A8K1FP06_PYTOL</name>
<proteinExistence type="inferred from homology"/>
<comment type="caution">
    <text evidence="8">The sequence shown here is derived from an EMBL/GenBank/DDBJ whole genome shotgun (WGS) entry which is preliminary data.</text>
</comment>
<dbReference type="Proteomes" id="UP000794436">
    <property type="component" value="Unassembled WGS sequence"/>
</dbReference>
<keyword evidence="6 7" id="KW-0472">Membrane</keyword>